<keyword evidence="2" id="KW-0732">Signal</keyword>
<evidence type="ECO:0000256" key="2">
    <source>
        <dbReference type="SAM" id="SignalP"/>
    </source>
</evidence>
<accession>A0ABS4QCS2</accession>
<name>A0ABS4QCS2_9NOCA</name>
<proteinExistence type="predicted"/>
<dbReference type="RefSeq" id="WP_209888153.1">
    <property type="nucleotide sequence ID" value="NZ_JAGGMR010000001.1"/>
</dbReference>
<protein>
    <recommendedName>
        <fullName evidence="5">DUF732 domain-containing protein</fullName>
    </recommendedName>
</protein>
<sequence>MLSQHHLVSRSLVAALGATALALGPMAAIPASADPVIIQVNPGQQDAPGKKAPNEAEQKAEKAEKLGGGLVTRAIDLGAGVIKCGLSLATEAVPCKI</sequence>
<feature type="region of interest" description="Disordered" evidence="1">
    <location>
        <begin position="40"/>
        <end position="63"/>
    </location>
</feature>
<evidence type="ECO:0000313" key="3">
    <source>
        <dbReference type="EMBL" id="MBP2189447.1"/>
    </source>
</evidence>
<evidence type="ECO:0000256" key="1">
    <source>
        <dbReference type="SAM" id="MobiDB-lite"/>
    </source>
</evidence>
<feature type="chain" id="PRO_5046267649" description="DUF732 domain-containing protein" evidence="2">
    <location>
        <begin position="34"/>
        <end position="97"/>
    </location>
</feature>
<feature type="signal peptide" evidence="2">
    <location>
        <begin position="1"/>
        <end position="33"/>
    </location>
</feature>
<evidence type="ECO:0008006" key="5">
    <source>
        <dbReference type="Google" id="ProtNLM"/>
    </source>
</evidence>
<dbReference type="Proteomes" id="UP001519325">
    <property type="component" value="Unassembled WGS sequence"/>
</dbReference>
<reference evidence="3 4" key="1">
    <citation type="submission" date="2021-03" db="EMBL/GenBank/DDBJ databases">
        <title>Sequencing the genomes of 1000 actinobacteria strains.</title>
        <authorList>
            <person name="Klenk H.-P."/>
        </authorList>
    </citation>
    <scope>NUCLEOTIDE SEQUENCE [LARGE SCALE GENOMIC DNA]</scope>
    <source>
        <strain evidence="3 4">DSM 45516</strain>
    </source>
</reference>
<evidence type="ECO:0000313" key="4">
    <source>
        <dbReference type="Proteomes" id="UP001519325"/>
    </source>
</evidence>
<dbReference type="EMBL" id="JAGGMR010000001">
    <property type="protein sequence ID" value="MBP2189447.1"/>
    <property type="molecule type" value="Genomic_DNA"/>
</dbReference>
<gene>
    <name evidence="3" type="ORF">BJ987_002348</name>
</gene>
<comment type="caution">
    <text evidence="3">The sequence shown here is derived from an EMBL/GenBank/DDBJ whole genome shotgun (WGS) entry which is preliminary data.</text>
</comment>
<keyword evidence="4" id="KW-1185">Reference proteome</keyword>
<organism evidence="3 4">
    <name type="scientific">Nocardia goodfellowii</name>
    <dbReference type="NCBI Taxonomy" id="882446"/>
    <lineage>
        <taxon>Bacteria</taxon>
        <taxon>Bacillati</taxon>
        <taxon>Actinomycetota</taxon>
        <taxon>Actinomycetes</taxon>
        <taxon>Mycobacteriales</taxon>
        <taxon>Nocardiaceae</taxon>
        <taxon>Nocardia</taxon>
    </lineage>
</organism>
<feature type="compositionally biased region" description="Basic and acidic residues" evidence="1">
    <location>
        <begin position="48"/>
        <end position="63"/>
    </location>
</feature>